<evidence type="ECO:0000256" key="2">
    <source>
        <dbReference type="SAM" id="Phobius"/>
    </source>
</evidence>
<evidence type="ECO:0000313" key="4">
    <source>
        <dbReference type="EMBL" id="PEH42899.1"/>
    </source>
</evidence>
<keyword evidence="2" id="KW-0812">Transmembrane</keyword>
<reference evidence="5" key="1">
    <citation type="submission" date="2017-09" db="EMBL/GenBank/DDBJ databases">
        <title>FDA dAtabase for Regulatory Grade micrObial Sequences (FDA-ARGOS): Supporting development and validation of Infectious Disease Dx tests.</title>
        <authorList>
            <person name="Minogue T."/>
            <person name="Wolcott M."/>
            <person name="Wasieloski L."/>
            <person name="Aguilar W."/>
            <person name="Moore D."/>
            <person name="Tallon L."/>
            <person name="Sadzewicz L."/>
            <person name="Ott S."/>
            <person name="Zhao X."/>
            <person name="Nagaraj S."/>
            <person name="Vavikolanu K."/>
            <person name="Aluvathingal J."/>
            <person name="Nadendla S."/>
            <person name="Sichtig H."/>
        </authorList>
    </citation>
    <scope>NUCLEOTIDE SEQUENCE [LARGE SCALE GENOMIC DNA]</scope>
    <source>
        <strain evidence="5">FDAARGOS_390</strain>
    </source>
</reference>
<evidence type="ECO:0000256" key="1">
    <source>
        <dbReference type="ARBA" id="ARBA00022729"/>
    </source>
</evidence>
<feature type="domain" description="Fimbrial-type adhesion" evidence="3">
    <location>
        <begin position="250"/>
        <end position="383"/>
    </location>
</feature>
<feature type="transmembrane region" description="Helical" evidence="2">
    <location>
        <begin position="28"/>
        <end position="48"/>
    </location>
</feature>
<organism evidence="4 5">
    <name type="scientific">Burkholderia gladioli</name>
    <name type="common">Pseudomonas marginata</name>
    <name type="synonym">Phytomonas marginata</name>
    <dbReference type="NCBI Taxonomy" id="28095"/>
    <lineage>
        <taxon>Bacteria</taxon>
        <taxon>Pseudomonadati</taxon>
        <taxon>Pseudomonadota</taxon>
        <taxon>Betaproteobacteria</taxon>
        <taxon>Burkholderiales</taxon>
        <taxon>Burkholderiaceae</taxon>
        <taxon>Burkholderia</taxon>
    </lineage>
</organism>
<dbReference type="Gene3D" id="2.60.40.1090">
    <property type="entry name" value="Fimbrial-type adhesion domain"/>
    <property type="match status" value="1"/>
</dbReference>
<dbReference type="PANTHER" id="PTHR33420:SF3">
    <property type="entry name" value="FIMBRIAL SUBUNIT ELFA"/>
    <property type="match status" value="1"/>
</dbReference>
<dbReference type="Gene3D" id="2.60.40.3310">
    <property type="match status" value="1"/>
</dbReference>
<keyword evidence="1" id="KW-0732">Signal</keyword>
<dbReference type="InterPro" id="IPR050263">
    <property type="entry name" value="Bact_Fimbrial_Adh_Pro"/>
</dbReference>
<keyword evidence="2" id="KW-0472">Membrane</keyword>
<dbReference type="Proteomes" id="UP000220629">
    <property type="component" value="Unassembled WGS sequence"/>
</dbReference>
<dbReference type="SUPFAM" id="SSF49401">
    <property type="entry name" value="Bacterial adhesins"/>
    <property type="match status" value="1"/>
</dbReference>
<dbReference type="RefSeq" id="WP_098152761.1">
    <property type="nucleotide sequence ID" value="NZ_CADEVR010000001.1"/>
</dbReference>
<dbReference type="InterPro" id="IPR008966">
    <property type="entry name" value="Adhesion_dom_sf"/>
</dbReference>
<evidence type="ECO:0000259" key="3">
    <source>
        <dbReference type="Pfam" id="PF00419"/>
    </source>
</evidence>
<dbReference type="PANTHER" id="PTHR33420">
    <property type="entry name" value="FIMBRIAL SUBUNIT ELFA-RELATED"/>
    <property type="match status" value="1"/>
</dbReference>
<sequence length="383" mass="38998">MHEVNEGWAMGLGESGKRVGKPAKIGRLLFWLFAMAVLMLGLGSRTALAQSATCSGSAQTVPISMPASITVPRDAANGTILTSWVSTAATTNYYNCTVVPVGNTVRPASGMAFEPLSMTKAGLSVTGPNGAAYTVWNTNVPGVGIAIGVRSYVNGCGWQAWGDLGTPSGFLPSPWKGSACNANGSVTNGGQAQMALVKTGTIAAGTVSGGVLFEGASATAMDLNGPYTIATSGRKSFSPSQTIINVAACTTPNVTVTMGSYKQSAFTGVGSTTPAVAFNVGVNACPAGLNSIQYQFIPVNAVLDTTNGVLALSSDSTAAGIGLQLKDNSGKALKYNTQYTLTSYNGSTGGSYTIPLTANYYQTSASVTPGSANAVLTFTMTYQ</sequence>
<evidence type="ECO:0000313" key="5">
    <source>
        <dbReference type="Proteomes" id="UP000220629"/>
    </source>
</evidence>
<dbReference type="InterPro" id="IPR036937">
    <property type="entry name" value="Adhesion_dom_fimbrial_sf"/>
</dbReference>
<dbReference type="EMBL" id="PDDY01000001">
    <property type="protein sequence ID" value="PEH42899.1"/>
    <property type="molecule type" value="Genomic_DNA"/>
</dbReference>
<name>A0A2A7SHH7_BURGA</name>
<dbReference type="GO" id="GO:0009289">
    <property type="term" value="C:pilus"/>
    <property type="evidence" value="ECO:0007669"/>
    <property type="project" value="InterPro"/>
</dbReference>
<dbReference type="Pfam" id="PF00419">
    <property type="entry name" value="Fimbrial"/>
    <property type="match status" value="1"/>
</dbReference>
<dbReference type="InterPro" id="IPR000259">
    <property type="entry name" value="Adhesion_dom_fimbrial"/>
</dbReference>
<accession>A0A2A7SHH7</accession>
<keyword evidence="2" id="KW-1133">Transmembrane helix</keyword>
<gene>
    <name evidence="4" type="ORF">CRM94_12480</name>
</gene>
<proteinExistence type="predicted"/>
<dbReference type="AlphaFoldDB" id="A0A2A7SHH7"/>
<comment type="caution">
    <text evidence="4">The sequence shown here is derived from an EMBL/GenBank/DDBJ whole genome shotgun (WGS) entry which is preliminary data.</text>
</comment>
<protein>
    <submittedName>
        <fullName evidence="4">Pilus assembly protein</fullName>
    </submittedName>
</protein>
<dbReference type="GO" id="GO:0043709">
    <property type="term" value="P:cell adhesion involved in single-species biofilm formation"/>
    <property type="evidence" value="ECO:0007669"/>
    <property type="project" value="TreeGrafter"/>
</dbReference>